<keyword evidence="3" id="KW-1185">Reference proteome</keyword>
<evidence type="ECO:0000256" key="1">
    <source>
        <dbReference type="SAM" id="SignalP"/>
    </source>
</evidence>
<dbReference type="OrthoDB" id="6322254at2"/>
<name>K6YCP3_9ALTE</name>
<accession>K6YCP3</accession>
<protein>
    <recommendedName>
        <fullName evidence="4">Soluble pyridine nucleotide transhydrogenase</fullName>
    </recommendedName>
</protein>
<proteinExistence type="predicted"/>
<comment type="caution">
    <text evidence="2">The sequence shown here is derived from an EMBL/GenBank/DDBJ whole genome shotgun (WGS) entry which is preliminary data.</text>
</comment>
<evidence type="ECO:0000313" key="3">
    <source>
        <dbReference type="Proteomes" id="UP000006334"/>
    </source>
</evidence>
<dbReference type="RefSeq" id="WP_008845766.1">
    <property type="nucleotide sequence ID" value="NZ_BAEN01000065.1"/>
</dbReference>
<evidence type="ECO:0000313" key="2">
    <source>
        <dbReference type="EMBL" id="GAC15962.1"/>
    </source>
</evidence>
<dbReference type="AlphaFoldDB" id="K6YCP3"/>
<feature type="signal peptide" evidence="1">
    <location>
        <begin position="1"/>
        <end position="21"/>
    </location>
</feature>
<keyword evidence="1" id="KW-0732">Signal</keyword>
<sequence>MRKLFSLLAVLGLGTVAHAQADQLKTFDCVDKQTFEVNSQCMADKISHNMTYRNVQMEIADKANVQSDAIMATIKYYPKDALIEVVAHRDALTDQSLTAAVQQ</sequence>
<dbReference type="EMBL" id="BAEN01000065">
    <property type="protein sequence ID" value="GAC15962.1"/>
    <property type="molecule type" value="Genomic_DNA"/>
</dbReference>
<feature type="chain" id="PRO_5003901047" description="Soluble pyridine nucleotide transhydrogenase" evidence="1">
    <location>
        <begin position="22"/>
        <end position="103"/>
    </location>
</feature>
<evidence type="ECO:0008006" key="4">
    <source>
        <dbReference type="Google" id="ProtNLM"/>
    </source>
</evidence>
<gene>
    <name evidence="2" type="ORF">GLIP_3348</name>
</gene>
<reference evidence="2 3" key="1">
    <citation type="journal article" date="2017" name="Antonie Van Leeuwenhoek">
        <title>Rhizobium rhizosphaerae sp. nov., a novel species isolated from rice rhizosphere.</title>
        <authorList>
            <person name="Zhao J.J."/>
            <person name="Zhang J."/>
            <person name="Zhang R.J."/>
            <person name="Zhang C.W."/>
            <person name="Yin H.Q."/>
            <person name="Zhang X.X."/>
        </authorList>
    </citation>
    <scope>NUCLEOTIDE SEQUENCE [LARGE SCALE GENOMIC DNA]</scope>
    <source>
        <strain evidence="2 3">E3</strain>
    </source>
</reference>
<dbReference type="Proteomes" id="UP000006334">
    <property type="component" value="Unassembled WGS sequence"/>
</dbReference>
<organism evidence="2 3">
    <name type="scientific">Aliiglaciecola lipolytica E3</name>
    <dbReference type="NCBI Taxonomy" id="1127673"/>
    <lineage>
        <taxon>Bacteria</taxon>
        <taxon>Pseudomonadati</taxon>
        <taxon>Pseudomonadota</taxon>
        <taxon>Gammaproteobacteria</taxon>
        <taxon>Alteromonadales</taxon>
        <taxon>Alteromonadaceae</taxon>
        <taxon>Aliiglaciecola</taxon>
    </lineage>
</organism>